<protein>
    <submittedName>
        <fullName evidence="2">Cytochrome b6</fullName>
    </submittedName>
</protein>
<proteinExistence type="predicted"/>
<feature type="transmembrane region" description="Helical" evidence="1">
    <location>
        <begin position="108"/>
        <end position="129"/>
    </location>
</feature>
<feature type="transmembrane region" description="Helical" evidence="1">
    <location>
        <begin position="219"/>
        <end position="245"/>
    </location>
</feature>
<feature type="transmembrane region" description="Helical" evidence="1">
    <location>
        <begin position="43"/>
        <end position="61"/>
    </location>
</feature>
<keyword evidence="1" id="KW-1133">Transmembrane helix</keyword>
<comment type="caution">
    <text evidence="2">The sequence shown here is derived from an EMBL/GenBank/DDBJ whole genome shotgun (WGS) entry which is preliminary data.</text>
</comment>
<evidence type="ECO:0000256" key="1">
    <source>
        <dbReference type="SAM" id="Phobius"/>
    </source>
</evidence>
<keyword evidence="1" id="KW-0812">Transmembrane</keyword>
<dbReference type="RefSeq" id="WP_284195852.1">
    <property type="nucleotide sequence ID" value="NZ_BSOG01000002.1"/>
</dbReference>
<keyword evidence="3" id="KW-1185">Reference proteome</keyword>
<dbReference type="InterPro" id="IPR018692">
    <property type="entry name" value="DUF2189"/>
</dbReference>
<feature type="transmembrane region" description="Helical" evidence="1">
    <location>
        <begin position="67"/>
        <end position="87"/>
    </location>
</feature>
<evidence type="ECO:0000313" key="2">
    <source>
        <dbReference type="EMBL" id="GLR12713.1"/>
    </source>
</evidence>
<keyword evidence="1" id="KW-0472">Membrane</keyword>
<reference evidence="3" key="1">
    <citation type="journal article" date="2019" name="Int. J. Syst. Evol. Microbiol.">
        <title>The Global Catalogue of Microorganisms (GCM) 10K type strain sequencing project: providing services to taxonomists for standard genome sequencing and annotation.</title>
        <authorList>
            <consortium name="The Broad Institute Genomics Platform"/>
            <consortium name="The Broad Institute Genome Sequencing Center for Infectious Disease"/>
            <person name="Wu L."/>
            <person name="Ma J."/>
        </authorList>
    </citation>
    <scope>NUCLEOTIDE SEQUENCE [LARGE SCALE GENOMIC DNA]</scope>
    <source>
        <strain evidence="3">NBRC 110044</strain>
    </source>
</reference>
<dbReference type="Proteomes" id="UP001156706">
    <property type="component" value="Unassembled WGS sequence"/>
</dbReference>
<accession>A0ABQ5YGA5</accession>
<gene>
    <name evidence="2" type="ORF">GCM10007907_15030</name>
</gene>
<feature type="transmembrane region" description="Helical" evidence="1">
    <location>
        <begin position="165"/>
        <end position="192"/>
    </location>
</feature>
<organism evidence="2 3">
    <name type="scientific">Chitinimonas prasina</name>
    <dbReference type="NCBI Taxonomy" id="1434937"/>
    <lineage>
        <taxon>Bacteria</taxon>
        <taxon>Pseudomonadati</taxon>
        <taxon>Pseudomonadota</taxon>
        <taxon>Betaproteobacteria</taxon>
        <taxon>Neisseriales</taxon>
        <taxon>Chitinibacteraceae</taxon>
        <taxon>Chitinimonas</taxon>
    </lineage>
</organism>
<name>A0ABQ5YGA5_9NEIS</name>
<sequence length="258" mass="28209">MAELLDDAPPVVLHTRVRDLPWHTPFKWLKLALGDIRATPTGLLFYGSAFVAMGWAIRGLFGYAPEHTMTLVTAFLLAGPFICLGLYEISRRHETVDKVKLLPTLTALRINASGISLFAIILALLVAGWMRVSVVVFALFFTDDIPSVAVMLTPKFLLQPDNMTFMIIWLGSGALFALLTFALSVVSIPIMLDRDADTFNALFASVRVCLANPVCMLTWGAIIVLIVLAGFALWGVGVALTVPLVGHATWHAYRALIE</sequence>
<evidence type="ECO:0000313" key="3">
    <source>
        <dbReference type="Proteomes" id="UP001156706"/>
    </source>
</evidence>
<dbReference type="EMBL" id="BSOG01000002">
    <property type="protein sequence ID" value="GLR12713.1"/>
    <property type="molecule type" value="Genomic_DNA"/>
</dbReference>
<dbReference type="Pfam" id="PF09955">
    <property type="entry name" value="DUF2189"/>
    <property type="match status" value="1"/>
</dbReference>